<feature type="transmembrane region" description="Helical" evidence="11">
    <location>
        <begin position="562"/>
        <end position="578"/>
    </location>
</feature>
<dbReference type="GeneID" id="101893801"/>
<keyword evidence="5 9" id="KW-0297">G-protein coupled receptor</keyword>
<dbReference type="PANTHER" id="PTHR24243">
    <property type="entry name" value="G-PROTEIN COUPLED RECEPTOR"/>
    <property type="match status" value="1"/>
</dbReference>
<feature type="transmembrane region" description="Helical" evidence="11">
    <location>
        <begin position="489"/>
        <end position="517"/>
    </location>
</feature>
<feature type="transmembrane region" description="Helical" evidence="11">
    <location>
        <begin position="271"/>
        <end position="294"/>
    </location>
</feature>
<dbReference type="Proteomes" id="UP001652621">
    <property type="component" value="Unplaced"/>
</dbReference>
<evidence type="ECO:0000256" key="8">
    <source>
        <dbReference type="ARBA" id="ARBA00023224"/>
    </source>
</evidence>
<sequence length="1086" mass="120951">LKLKTPIRVTIPPYTTYSYKARAAATSEAISSGGPIKAVGECLVSRFERLAENGQEQEQQYQQQEQQQHHHDNDEPTATTATTTTAPTALPTIPKPQATATTSTKPNKNTKSSSLQLAGTQRNTWWRVFIILAWLFITNAPEVNAGVKSVSSVTLSNSTQLLVAATATTLTQSNINNYNNVLTSAPRQSYGVHVRLHKRNNEVIYAPSDEIVPTTTPYPNGIHFHLTTLPPSSTLSTNTNPSSFNGSSTNSSSTIDEGEVPQIPAYIRTTAMFFCIVIMLMGVIGNVMVPIVIIRTKDMRNSTNIFLTNLSIADLLVLLVCTPTVLVELNTKPETWILGHEMCKAVPFIELTVAHASVLTILAISFERYYAICEPLKAGYVCTKARAILICSLAWGIAALFTSPILWMAEYKFADYIDGSSVPVCLTQALTIWTLGFFLMITAVFFVFPLFILIVLYGIIAKNLISDTGPMMRIRPIKPELSLKARKQVVLMLGAVVVSFFLCLLPFRLLTLGIILAPDKVHDLGLERYYNVLYFSRIMLYLNSAINPILYNLMSTKFRKGFYKLIFTLWMAVLAALTCGHCERCGVKRKGPHGLVTTTTTSSNTNTTTNTSSSILSRSSNRRSSDEVYNRTRVQIQMQMPYGSDCEMVAMLHNTNTDCRAAVVVAASLPGLSGKYGPMKCHGNQRRCSTSSSSSLQTNAQHRHVICGPSSRLRTRQISFEEDANVDANAKNFIRAEQFLLEYINESIIWIWKQLLQIALATGPKQMCFLTIILDERSPIIFIAQYRLETYYDGSVEAVCFTAADTFWSAFYFIGSITIFFLIPFAILVLLYTAIAYKLLRRHSEFQRPTSPQSHPPLSPSGINNTPSSSQHLAHRRGTTTNVNSHPQNNNLRKHRQQVIFMLVAVVASFFICLLPFRAFTIWIIASPPKDVIALGLEGYYNVLYFCRIMLYLNSALNPILYNLMSSKFRTGFWRLLLSCCSSHKRKRGLCNRHITTYTKRDANNMANSHSLRSRRPFRREATFLVNSISTSSGTERTSITWRSASTSTSTTGNSGKPPPLPESHSLAAAITDMSTTAVLTTLYFN</sequence>
<keyword evidence="4 11" id="KW-1133">Transmembrane helix</keyword>
<dbReference type="PRINTS" id="PR00237">
    <property type="entry name" value="GPCRRHODOPSN"/>
</dbReference>
<feature type="transmembrane region" description="Helical" evidence="11">
    <location>
        <begin position="306"/>
        <end position="326"/>
    </location>
</feature>
<feature type="region of interest" description="Disordered" evidence="10">
    <location>
        <begin position="235"/>
        <end position="256"/>
    </location>
</feature>
<feature type="transmembrane region" description="Helical" evidence="11">
    <location>
        <begin position="529"/>
        <end position="550"/>
    </location>
</feature>
<evidence type="ECO:0000256" key="9">
    <source>
        <dbReference type="RuleBase" id="RU000688"/>
    </source>
</evidence>
<keyword evidence="7 9" id="KW-0675">Receptor</keyword>
<feature type="transmembrane region" description="Helical" evidence="11">
    <location>
        <begin position="810"/>
        <end position="835"/>
    </location>
</feature>
<organism evidence="13 14">
    <name type="scientific">Musca domestica</name>
    <name type="common">House fly</name>
    <dbReference type="NCBI Taxonomy" id="7370"/>
    <lineage>
        <taxon>Eukaryota</taxon>
        <taxon>Metazoa</taxon>
        <taxon>Ecdysozoa</taxon>
        <taxon>Arthropoda</taxon>
        <taxon>Hexapoda</taxon>
        <taxon>Insecta</taxon>
        <taxon>Pterygota</taxon>
        <taxon>Neoptera</taxon>
        <taxon>Endopterygota</taxon>
        <taxon>Diptera</taxon>
        <taxon>Brachycera</taxon>
        <taxon>Muscomorpha</taxon>
        <taxon>Muscoidea</taxon>
        <taxon>Muscidae</taxon>
        <taxon>Musca</taxon>
    </lineage>
</organism>
<feature type="region of interest" description="Disordered" evidence="10">
    <location>
        <begin position="1037"/>
        <end position="1064"/>
    </location>
</feature>
<reference evidence="14" key="1">
    <citation type="submission" date="2025-08" db="UniProtKB">
        <authorList>
            <consortium name="RefSeq"/>
        </authorList>
    </citation>
    <scope>IDENTIFICATION</scope>
    <source>
        <strain evidence="14">Aabys</strain>
        <tissue evidence="14">Whole body</tissue>
    </source>
</reference>
<evidence type="ECO:0000256" key="4">
    <source>
        <dbReference type="ARBA" id="ARBA00022989"/>
    </source>
</evidence>
<dbReference type="InterPro" id="IPR000276">
    <property type="entry name" value="GPCR_Rhodpsn"/>
</dbReference>
<evidence type="ECO:0000256" key="1">
    <source>
        <dbReference type="ARBA" id="ARBA00004141"/>
    </source>
</evidence>
<accession>A0ABM3V6V0</accession>
<evidence type="ECO:0000259" key="12">
    <source>
        <dbReference type="PROSITE" id="PS50262"/>
    </source>
</evidence>
<dbReference type="PANTHER" id="PTHR24243:SF233">
    <property type="entry name" value="THYROTROPIN-RELEASING HORMONE RECEPTOR"/>
    <property type="match status" value="1"/>
</dbReference>
<feature type="region of interest" description="Disordered" evidence="10">
    <location>
        <begin position="53"/>
        <end position="116"/>
    </location>
</feature>
<gene>
    <name evidence="14" type="primary">LOC101893801</name>
</gene>
<feature type="transmembrane region" description="Helical" evidence="11">
    <location>
        <begin position="899"/>
        <end position="923"/>
    </location>
</feature>
<dbReference type="PROSITE" id="PS50262">
    <property type="entry name" value="G_PROTEIN_RECEP_F1_2"/>
    <property type="match status" value="2"/>
</dbReference>
<evidence type="ECO:0000256" key="7">
    <source>
        <dbReference type="ARBA" id="ARBA00023170"/>
    </source>
</evidence>
<proteinExistence type="inferred from homology"/>
<comment type="similarity">
    <text evidence="2 9">Belongs to the G-protein coupled receptor 1 family.</text>
</comment>
<feature type="region of interest" description="Disordered" evidence="10">
    <location>
        <begin position="596"/>
        <end position="628"/>
    </location>
</feature>
<feature type="compositionally biased region" description="Low complexity" evidence="10">
    <location>
        <begin position="597"/>
        <end position="619"/>
    </location>
</feature>
<feature type="compositionally biased region" description="Low complexity" evidence="10">
    <location>
        <begin position="1038"/>
        <end position="1055"/>
    </location>
</feature>
<comment type="subcellular location">
    <subcellularLocation>
        <location evidence="1">Membrane</location>
        <topology evidence="1">Multi-pass membrane protein</topology>
    </subcellularLocation>
</comment>
<keyword evidence="3 9" id="KW-0812">Transmembrane</keyword>
<dbReference type="Gene3D" id="1.20.1070.10">
    <property type="entry name" value="Rhodopsin 7-helix transmembrane proteins"/>
    <property type="match status" value="2"/>
</dbReference>
<evidence type="ECO:0000313" key="14">
    <source>
        <dbReference type="RefSeq" id="XP_058981507.1"/>
    </source>
</evidence>
<dbReference type="SMART" id="SM01381">
    <property type="entry name" value="7TM_GPCR_Srsx"/>
    <property type="match status" value="1"/>
</dbReference>
<feature type="compositionally biased region" description="Low complexity" evidence="10">
    <location>
        <begin position="235"/>
        <end position="254"/>
    </location>
</feature>
<evidence type="ECO:0000256" key="11">
    <source>
        <dbReference type="SAM" id="Phobius"/>
    </source>
</evidence>
<dbReference type="PROSITE" id="PS00237">
    <property type="entry name" value="G_PROTEIN_RECEP_F1_1"/>
    <property type="match status" value="1"/>
</dbReference>
<evidence type="ECO:0000256" key="2">
    <source>
        <dbReference type="ARBA" id="ARBA00010663"/>
    </source>
</evidence>
<feature type="non-terminal residue" evidence="14">
    <location>
        <position position="1"/>
    </location>
</feature>
<keyword evidence="8 9" id="KW-0807">Transducer</keyword>
<dbReference type="CDD" id="cd14997">
    <property type="entry name" value="7tmA_ETH-R"/>
    <property type="match status" value="1"/>
</dbReference>
<feature type="transmembrane region" description="Helical" evidence="11">
    <location>
        <begin position="346"/>
        <end position="366"/>
    </location>
</feature>
<evidence type="ECO:0000256" key="10">
    <source>
        <dbReference type="SAM" id="MobiDB-lite"/>
    </source>
</evidence>
<feature type="compositionally biased region" description="Polar residues" evidence="10">
    <location>
        <begin position="861"/>
        <end position="872"/>
    </location>
</feature>
<evidence type="ECO:0000256" key="5">
    <source>
        <dbReference type="ARBA" id="ARBA00023040"/>
    </source>
</evidence>
<feature type="region of interest" description="Disordered" evidence="10">
    <location>
        <begin position="848"/>
        <end position="890"/>
    </location>
</feature>
<feature type="transmembrane region" description="Helical" evidence="11">
    <location>
        <begin position="943"/>
        <end position="965"/>
    </location>
</feature>
<feature type="transmembrane region" description="Helical" evidence="11">
    <location>
        <begin position="429"/>
        <end position="460"/>
    </location>
</feature>
<feature type="domain" description="G-protein coupled receptors family 1 profile" evidence="12">
    <location>
        <begin position="800"/>
        <end position="962"/>
    </location>
</feature>
<feature type="transmembrane region" description="Helical" evidence="11">
    <location>
        <begin position="387"/>
        <end position="409"/>
    </location>
</feature>
<protein>
    <submittedName>
        <fullName evidence="14">Uncharacterized protein LOC101893801</fullName>
    </submittedName>
</protein>
<evidence type="ECO:0000256" key="3">
    <source>
        <dbReference type="ARBA" id="ARBA00022692"/>
    </source>
</evidence>
<dbReference type="SUPFAM" id="SSF81321">
    <property type="entry name" value="Family A G protein-coupled receptor-like"/>
    <property type="match status" value="2"/>
</dbReference>
<feature type="compositionally biased region" description="Low complexity" evidence="10">
    <location>
        <begin position="76"/>
        <end position="114"/>
    </location>
</feature>
<feature type="domain" description="G-protein coupled receptors family 1 profile" evidence="12">
    <location>
        <begin position="285"/>
        <end position="551"/>
    </location>
</feature>
<keyword evidence="13" id="KW-1185">Reference proteome</keyword>
<evidence type="ECO:0000256" key="6">
    <source>
        <dbReference type="ARBA" id="ARBA00023136"/>
    </source>
</evidence>
<dbReference type="InterPro" id="IPR017452">
    <property type="entry name" value="GPCR_Rhodpsn_7TM"/>
</dbReference>
<feature type="compositionally biased region" description="Low complexity" evidence="10">
    <location>
        <begin position="56"/>
        <end position="66"/>
    </location>
</feature>
<feature type="compositionally biased region" description="Polar residues" evidence="10">
    <location>
        <begin position="879"/>
        <end position="890"/>
    </location>
</feature>
<dbReference type="RefSeq" id="XP_058981507.1">
    <property type="nucleotide sequence ID" value="XM_059125524.1"/>
</dbReference>
<name>A0ABM3V6V0_MUSDO</name>
<evidence type="ECO:0000313" key="13">
    <source>
        <dbReference type="Proteomes" id="UP001652621"/>
    </source>
</evidence>
<dbReference type="Pfam" id="PF00001">
    <property type="entry name" value="7tm_1"/>
    <property type="match status" value="2"/>
</dbReference>
<keyword evidence="6 11" id="KW-0472">Membrane</keyword>